<organism evidence="2 3">
    <name type="scientific">Candidatus Scalindua rubra</name>
    <dbReference type="NCBI Taxonomy" id="1872076"/>
    <lineage>
        <taxon>Bacteria</taxon>
        <taxon>Pseudomonadati</taxon>
        <taxon>Planctomycetota</taxon>
        <taxon>Candidatus Brocadiia</taxon>
        <taxon>Candidatus Brocadiales</taxon>
        <taxon>Candidatus Scalinduaceae</taxon>
        <taxon>Candidatus Scalindua</taxon>
    </lineage>
</organism>
<dbReference type="SUPFAM" id="SSF74853">
    <property type="entry name" value="Lamin A/C globular tail domain"/>
    <property type="match status" value="1"/>
</dbReference>
<dbReference type="NCBIfam" id="TIGR02595">
    <property type="entry name" value="PEP_CTERM"/>
    <property type="match status" value="1"/>
</dbReference>
<protein>
    <submittedName>
        <fullName evidence="2">PEP-CTERM motif protein</fullName>
    </submittedName>
</protein>
<name>A0A1E3XC97_9BACT</name>
<dbReference type="PROSITE" id="PS51841">
    <property type="entry name" value="LTD"/>
    <property type="match status" value="1"/>
</dbReference>
<dbReference type="Pfam" id="PF00932">
    <property type="entry name" value="LTD"/>
    <property type="match status" value="1"/>
</dbReference>
<feature type="domain" description="LTD" evidence="1">
    <location>
        <begin position="19"/>
        <end position="157"/>
    </location>
</feature>
<sequence length="259" mass="28755">MYIFRKILIVPFLFLGILASGQFYNNADAITINEVLYDAEGVDTGKEWIELFNEDTVSINLTGYDLSADVGNFYAFPDFTLPADSFVVVHWNATDTDTSTDLYTGDLLNAAMSNTKGFVALFSSTTHNSSTIIDYVEYGLGGQTWESDAVTAEIWTAGDFVADVMAGSSIGLQINGLDNNLSSDWAQFDNPTPGSNNEPIPEPSTVALLCIGLLGLGLFMKRKEIVKYFLDTDRHRLSRLFKHKKRMFSSKIDFRSSRK</sequence>
<gene>
    <name evidence="2" type="ORF">SCARUB_01611</name>
</gene>
<accession>A0A1E3XC97</accession>
<dbReference type="AlphaFoldDB" id="A0A1E3XC97"/>
<dbReference type="Gene3D" id="2.60.40.1260">
    <property type="entry name" value="Lamin Tail domain"/>
    <property type="match status" value="1"/>
</dbReference>
<comment type="caution">
    <text evidence="2">The sequence shown here is derived from an EMBL/GenBank/DDBJ whole genome shotgun (WGS) entry which is preliminary data.</text>
</comment>
<reference evidence="2 3" key="1">
    <citation type="submission" date="2016-07" db="EMBL/GenBank/DDBJ databases">
        <title>Draft genome of Scalindua rubra, obtained from a brine-seawater interface in the Red Sea, sheds light on salt adaptation in anammox bacteria.</title>
        <authorList>
            <person name="Speth D.R."/>
            <person name="Lagkouvardos I."/>
            <person name="Wang Y."/>
            <person name="Qian P.-Y."/>
            <person name="Dutilh B.E."/>
            <person name="Jetten M.S."/>
        </authorList>
    </citation>
    <scope>NUCLEOTIDE SEQUENCE [LARGE SCALE GENOMIC DNA]</scope>
    <source>
        <strain evidence="2">BSI-1</strain>
    </source>
</reference>
<proteinExistence type="predicted"/>
<dbReference type="Pfam" id="PF07589">
    <property type="entry name" value="PEP-CTERM"/>
    <property type="match status" value="1"/>
</dbReference>
<dbReference type="InterPro" id="IPR001322">
    <property type="entry name" value="Lamin_tail_dom"/>
</dbReference>
<dbReference type="InterPro" id="IPR036415">
    <property type="entry name" value="Lamin_tail_dom_sf"/>
</dbReference>
<dbReference type="Proteomes" id="UP000094056">
    <property type="component" value="Unassembled WGS sequence"/>
</dbReference>
<evidence type="ECO:0000313" key="3">
    <source>
        <dbReference type="Proteomes" id="UP000094056"/>
    </source>
</evidence>
<dbReference type="InterPro" id="IPR013424">
    <property type="entry name" value="Ice-binding_C"/>
</dbReference>
<evidence type="ECO:0000259" key="1">
    <source>
        <dbReference type="PROSITE" id="PS51841"/>
    </source>
</evidence>
<dbReference type="EMBL" id="MAYW01000034">
    <property type="protein sequence ID" value="ODS33220.1"/>
    <property type="molecule type" value="Genomic_DNA"/>
</dbReference>
<evidence type="ECO:0000313" key="2">
    <source>
        <dbReference type="EMBL" id="ODS33220.1"/>
    </source>
</evidence>